<gene>
    <name evidence="1" type="ORF">MYAER_4008</name>
</gene>
<name>A0A0F6U7P8_MICAE</name>
<dbReference type="RefSeq" id="WP_052734205.1">
    <property type="nucleotide sequence ID" value="NZ_CP011304.1"/>
</dbReference>
<protein>
    <submittedName>
        <fullName evidence="1">Uncharacterized protein</fullName>
    </submittedName>
</protein>
<reference evidence="1 2" key="1">
    <citation type="journal article" date="2015" name="Genome Announc.">
        <title>Complete Genome Sequence of Microcystis aeruginosa NIES-2549, a Bloom-Forming Cyanobacterium from Lake Kasumigaura, Japan.</title>
        <authorList>
            <person name="Yamaguchi H."/>
            <person name="Suzuki S."/>
            <person name="Tanabe Y."/>
            <person name="Osana Y."/>
            <person name="Shimura Y."/>
            <person name="Ishida K."/>
            <person name="Kawachi M."/>
        </authorList>
    </citation>
    <scope>NUCLEOTIDE SEQUENCE [LARGE SCALE GENOMIC DNA]</scope>
    <source>
        <strain evidence="1 2">NIES-2549</strain>
    </source>
</reference>
<sequence>MTDIHSIIGIFPSNEEANTVVLELQKKGFDIKKLSLLKTIGTPNIEGADFHPPHPAGIQPPHPEGMQPPYHPMGIQPPHLEGVQPPVSERVEPLHPEGVQPPCTHFLPGRLPSSAVGLALVGAEAAGILFIPGTGPVLIAGPIARTLVSYVEKMITDGLDPAAISATGGLTEGLGIPKHKALQYETEIRAGKYVLLISGSEEDVSQAKNSSGSISPL</sequence>
<dbReference type="Proteomes" id="UP000034103">
    <property type="component" value="Chromosome"/>
</dbReference>
<dbReference type="InterPro" id="IPR052948">
    <property type="entry name" value="Low_temp-induced_all0457"/>
</dbReference>
<accession>A0A0F6U7P8</accession>
<dbReference type="HOGENOM" id="CLU_1271079_0_0_3"/>
<dbReference type="PANTHER" id="PTHR36109:SF2">
    <property type="entry name" value="MEMBRANE PROTEIN"/>
    <property type="match status" value="1"/>
</dbReference>
<evidence type="ECO:0000313" key="2">
    <source>
        <dbReference type="Proteomes" id="UP000034103"/>
    </source>
</evidence>
<dbReference type="EMBL" id="CP011304">
    <property type="protein sequence ID" value="AKE66334.1"/>
    <property type="molecule type" value="Genomic_DNA"/>
</dbReference>
<dbReference type="PANTHER" id="PTHR36109">
    <property type="entry name" value="MEMBRANE PROTEIN-RELATED"/>
    <property type="match status" value="1"/>
</dbReference>
<proteinExistence type="predicted"/>
<evidence type="ECO:0000313" key="1">
    <source>
        <dbReference type="EMBL" id="AKE66334.1"/>
    </source>
</evidence>
<organism evidence="1 2">
    <name type="scientific">Microcystis aeruginosa NIES-2549</name>
    <dbReference type="NCBI Taxonomy" id="1641812"/>
    <lineage>
        <taxon>Bacteria</taxon>
        <taxon>Bacillati</taxon>
        <taxon>Cyanobacteriota</taxon>
        <taxon>Cyanophyceae</taxon>
        <taxon>Oscillatoriophycideae</taxon>
        <taxon>Chroococcales</taxon>
        <taxon>Microcystaceae</taxon>
        <taxon>Microcystis</taxon>
    </lineage>
</organism>
<dbReference type="PATRIC" id="fig|1641812.3.peg.4146"/>
<dbReference type="AlphaFoldDB" id="A0A0F6U7P8"/>